<sequence length="135" mass="13549">MTDKNDDLIAEMGELRGRVTGVTGVVVSAVDGLLLAADPGGGIDGVDGECLSALAAAALGLAHRGGAATGRNGLRWSTARYGDGYLVMFPVGDMGVLTLLGSGDLDLAGLDGVCERAVARIDRLLTAPRTPAAQG</sequence>
<protein>
    <submittedName>
        <fullName evidence="2">Roadblock/LC7 domain-containing protein</fullName>
    </submittedName>
</protein>
<dbReference type="InterPro" id="IPR004942">
    <property type="entry name" value="Roadblock/LAMTOR2_dom"/>
</dbReference>
<name>A0AAU8K496_9ACTN</name>
<reference evidence="2" key="1">
    <citation type="submission" date="2024-06" db="EMBL/GenBank/DDBJ databases">
        <title>The genome sequences of Kitasatospora sp. strain HUAS MG31.</title>
        <authorList>
            <person name="Mo P."/>
        </authorList>
    </citation>
    <scope>NUCLEOTIDE SEQUENCE</scope>
    <source>
        <strain evidence="2">HUAS MG31</strain>
    </source>
</reference>
<dbReference type="EMBL" id="CP159872">
    <property type="protein sequence ID" value="XCM83542.1"/>
    <property type="molecule type" value="Genomic_DNA"/>
</dbReference>
<dbReference type="KEGG" id="kcm:ABWK59_33785"/>
<evidence type="ECO:0000313" key="2">
    <source>
        <dbReference type="EMBL" id="XCM83542.1"/>
    </source>
</evidence>
<dbReference type="Pfam" id="PF03259">
    <property type="entry name" value="Robl_LC7"/>
    <property type="match status" value="1"/>
</dbReference>
<dbReference type="RefSeq" id="WP_354644478.1">
    <property type="nucleotide sequence ID" value="NZ_CP159872.1"/>
</dbReference>
<evidence type="ECO:0000259" key="1">
    <source>
        <dbReference type="SMART" id="SM00960"/>
    </source>
</evidence>
<organism evidence="2">
    <name type="scientific">Kitasatospora camelliae</name>
    <dbReference type="NCBI Taxonomy" id="3156397"/>
    <lineage>
        <taxon>Bacteria</taxon>
        <taxon>Bacillati</taxon>
        <taxon>Actinomycetota</taxon>
        <taxon>Actinomycetes</taxon>
        <taxon>Kitasatosporales</taxon>
        <taxon>Streptomycetaceae</taxon>
        <taxon>Kitasatospora</taxon>
    </lineage>
</organism>
<dbReference type="Gene3D" id="3.30.450.30">
    <property type="entry name" value="Dynein light chain 2a, cytoplasmic"/>
    <property type="match status" value="1"/>
</dbReference>
<dbReference type="SMART" id="SM00960">
    <property type="entry name" value="Robl_LC7"/>
    <property type="match status" value="1"/>
</dbReference>
<accession>A0AAU8K496</accession>
<gene>
    <name evidence="2" type="ORF">ABWK59_33785</name>
</gene>
<feature type="domain" description="Roadblock/LAMTOR2" evidence="1">
    <location>
        <begin position="9"/>
        <end position="101"/>
    </location>
</feature>
<dbReference type="SUPFAM" id="SSF103196">
    <property type="entry name" value="Roadblock/LC7 domain"/>
    <property type="match status" value="1"/>
</dbReference>
<proteinExistence type="predicted"/>
<dbReference type="AlphaFoldDB" id="A0AAU8K496"/>